<organism evidence="3 4">
    <name type="scientific">Serpentinicella alkaliphila</name>
    <dbReference type="NCBI Taxonomy" id="1734049"/>
    <lineage>
        <taxon>Bacteria</taxon>
        <taxon>Bacillati</taxon>
        <taxon>Bacillota</taxon>
        <taxon>Clostridia</taxon>
        <taxon>Peptostreptococcales</taxon>
        <taxon>Natronincolaceae</taxon>
        <taxon>Serpentinicella</taxon>
    </lineage>
</organism>
<reference evidence="3 4" key="1">
    <citation type="submission" date="2019-03" db="EMBL/GenBank/DDBJ databases">
        <title>Genomic Encyclopedia of Type Strains, Phase IV (KMG-IV): sequencing the most valuable type-strain genomes for metagenomic binning, comparative biology and taxonomic classification.</title>
        <authorList>
            <person name="Goeker M."/>
        </authorList>
    </citation>
    <scope>NUCLEOTIDE SEQUENCE [LARGE SCALE GENOMIC DNA]</scope>
    <source>
        <strain evidence="3 4">DSM 100013</strain>
    </source>
</reference>
<evidence type="ECO:0000313" key="3">
    <source>
        <dbReference type="EMBL" id="TCQ02035.1"/>
    </source>
</evidence>
<feature type="domain" description="DUF1648" evidence="2">
    <location>
        <begin position="10"/>
        <end position="53"/>
    </location>
</feature>
<name>A0A4R2TLE2_9FIRM</name>
<feature type="transmembrane region" description="Helical" evidence="1">
    <location>
        <begin position="9"/>
        <end position="26"/>
    </location>
</feature>
<gene>
    <name evidence="3" type="ORF">EDD79_10198</name>
</gene>
<protein>
    <submittedName>
        <fullName evidence="3">Uncharacterized protein DUF1648</fullName>
    </submittedName>
</protein>
<dbReference type="RefSeq" id="WP_165913687.1">
    <property type="nucleotide sequence ID" value="NZ_CP058648.1"/>
</dbReference>
<keyword evidence="1" id="KW-0472">Membrane</keyword>
<dbReference type="EMBL" id="SLYC01000019">
    <property type="protein sequence ID" value="TCQ02035.1"/>
    <property type="molecule type" value="Genomic_DNA"/>
</dbReference>
<sequence length="70" mass="8233">MPKLRTSEFLLIIVPLLVSVVLYPFLPSTVPRHFGINGEVSYISKDFIFIFSFVPFLAYKLHKYKERLKK</sequence>
<accession>A0A4R2TLE2</accession>
<evidence type="ECO:0000256" key="1">
    <source>
        <dbReference type="SAM" id="Phobius"/>
    </source>
</evidence>
<comment type="caution">
    <text evidence="3">The sequence shown here is derived from an EMBL/GenBank/DDBJ whole genome shotgun (WGS) entry which is preliminary data.</text>
</comment>
<keyword evidence="4" id="KW-1185">Reference proteome</keyword>
<dbReference type="Pfam" id="PF07853">
    <property type="entry name" value="DUF1648"/>
    <property type="match status" value="1"/>
</dbReference>
<evidence type="ECO:0000313" key="4">
    <source>
        <dbReference type="Proteomes" id="UP000295504"/>
    </source>
</evidence>
<keyword evidence="1" id="KW-1133">Transmembrane helix</keyword>
<feature type="transmembrane region" description="Helical" evidence="1">
    <location>
        <begin position="42"/>
        <end position="61"/>
    </location>
</feature>
<keyword evidence="1" id="KW-0812">Transmembrane</keyword>
<evidence type="ECO:0000259" key="2">
    <source>
        <dbReference type="Pfam" id="PF07853"/>
    </source>
</evidence>
<dbReference type="Proteomes" id="UP000295504">
    <property type="component" value="Unassembled WGS sequence"/>
</dbReference>
<proteinExistence type="predicted"/>
<dbReference type="AlphaFoldDB" id="A0A4R2TLE2"/>
<dbReference type="InterPro" id="IPR012867">
    <property type="entry name" value="DUF1648"/>
</dbReference>